<feature type="domain" description="Peptidase A2" evidence="2">
    <location>
        <begin position="39"/>
        <end position="116"/>
    </location>
</feature>
<dbReference type="EMBL" id="MGIS01000009">
    <property type="protein sequence ID" value="OGM93612.1"/>
    <property type="molecule type" value="Genomic_DNA"/>
</dbReference>
<protein>
    <recommendedName>
        <fullName evidence="2">Peptidase A2 domain-containing protein</fullName>
    </recommendedName>
</protein>
<reference evidence="3 4" key="1">
    <citation type="journal article" date="2016" name="Nat. Commun.">
        <title>Thousands of microbial genomes shed light on interconnected biogeochemical processes in an aquifer system.</title>
        <authorList>
            <person name="Anantharaman K."/>
            <person name="Brown C.T."/>
            <person name="Hug L.A."/>
            <person name="Sharon I."/>
            <person name="Castelle C.J."/>
            <person name="Probst A.J."/>
            <person name="Thomas B.C."/>
            <person name="Singh A."/>
            <person name="Wilkins M.J."/>
            <person name="Karaoz U."/>
            <person name="Brodie E.L."/>
            <person name="Williams K.H."/>
            <person name="Hubbard S.S."/>
            <person name="Banfield J.F."/>
        </authorList>
    </citation>
    <scope>NUCLEOTIDE SEQUENCE [LARGE SCALE GENOMIC DNA]</scope>
</reference>
<proteinExistence type="predicted"/>
<dbReference type="AlphaFoldDB" id="A0A1F8DYM5"/>
<dbReference type="CDD" id="cd00303">
    <property type="entry name" value="retropepsin_like"/>
    <property type="match status" value="1"/>
</dbReference>
<dbReference type="Pfam" id="PF13650">
    <property type="entry name" value="Asp_protease_2"/>
    <property type="match status" value="1"/>
</dbReference>
<dbReference type="InterPro" id="IPR021109">
    <property type="entry name" value="Peptidase_aspartic_dom_sf"/>
</dbReference>
<dbReference type="Gene3D" id="2.40.70.10">
    <property type="entry name" value="Acid Proteases"/>
    <property type="match status" value="1"/>
</dbReference>
<dbReference type="GO" id="GO:0006508">
    <property type="term" value="P:proteolysis"/>
    <property type="evidence" value="ECO:0007669"/>
    <property type="project" value="InterPro"/>
</dbReference>
<dbReference type="GO" id="GO:0004190">
    <property type="term" value="F:aspartic-type endopeptidase activity"/>
    <property type="evidence" value="ECO:0007669"/>
    <property type="project" value="InterPro"/>
</dbReference>
<accession>A0A1F8DYM5</accession>
<sequence>MSKTFIFPYGITMREGGRIDIFPAAEVWFPTKGDEWTSLFLVVDSGAAISALPRSDASVLGIDPEKGKRTLVGGVGKELLHGWQHSIRVQMGGQTMVLPVVFLENDSAPRVLGRAGIFERFTVIFEERKRRTAFLGEGTKERRYVEKTLNALPQSKSLTG</sequence>
<name>A0A1F8DYM5_9BACT</name>
<comment type="caution">
    <text evidence="3">The sequence shown here is derived from an EMBL/GenBank/DDBJ whole genome shotgun (WGS) entry which is preliminary data.</text>
</comment>
<dbReference type="Proteomes" id="UP000177011">
    <property type="component" value="Unassembled WGS sequence"/>
</dbReference>
<evidence type="ECO:0000259" key="2">
    <source>
        <dbReference type="PROSITE" id="PS50175"/>
    </source>
</evidence>
<gene>
    <name evidence="3" type="ORF">A2935_03255</name>
</gene>
<evidence type="ECO:0000313" key="4">
    <source>
        <dbReference type="Proteomes" id="UP000177011"/>
    </source>
</evidence>
<organism evidence="3 4">
    <name type="scientific">Candidatus Wolfebacteria bacterium RIFCSPLOWO2_01_FULL_47_17b</name>
    <dbReference type="NCBI Taxonomy" id="1802558"/>
    <lineage>
        <taxon>Bacteria</taxon>
        <taxon>Candidatus Wolfeibacteriota</taxon>
    </lineage>
</organism>
<dbReference type="InterPro" id="IPR001995">
    <property type="entry name" value="Peptidase_A2_cat"/>
</dbReference>
<evidence type="ECO:0000313" key="3">
    <source>
        <dbReference type="EMBL" id="OGM93612.1"/>
    </source>
</evidence>
<dbReference type="PROSITE" id="PS50175">
    <property type="entry name" value="ASP_PROT_RETROV"/>
    <property type="match status" value="1"/>
</dbReference>
<dbReference type="SUPFAM" id="SSF50630">
    <property type="entry name" value="Acid proteases"/>
    <property type="match status" value="1"/>
</dbReference>
<evidence type="ECO:0000256" key="1">
    <source>
        <dbReference type="ARBA" id="ARBA00022801"/>
    </source>
</evidence>
<keyword evidence="1" id="KW-0378">Hydrolase</keyword>